<gene>
    <name evidence="2" type="ORF">FHR32_007547</name>
</gene>
<keyword evidence="3" id="KW-1185">Reference proteome</keyword>
<reference evidence="2 3" key="1">
    <citation type="submission" date="2020-08" db="EMBL/GenBank/DDBJ databases">
        <title>Sequencing the genomes of 1000 actinobacteria strains.</title>
        <authorList>
            <person name="Klenk H.-P."/>
        </authorList>
    </citation>
    <scope>NUCLEOTIDE SEQUENCE [LARGE SCALE GENOMIC DNA]</scope>
    <source>
        <strain evidence="2 3">DSM 43023</strain>
    </source>
</reference>
<accession>A0A7W7S440</accession>
<protein>
    <submittedName>
        <fullName evidence="2">Uncharacterized protein</fullName>
    </submittedName>
</protein>
<dbReference type="AlphaFoldDB" id="A0A7W7S440"/>
<evidence type="ECO:0000313" key="2">
    <source>
        <dbReference type="EMBL" id="MBB4943147.1"/>
    </source>
</evidence>
<dbReference type="Proteomes" id="UP000534286">
    <property type="component" value="Unassembled WGS sequence"/>
</dbReference>
<evidence type="ECO:0000313" key="3">
    <source>
        <dbReference type="Proteomes" id="UP000534286"/>
    </source>
</evidence>
<evidence type="ECO:0000256" key="1">
    <source>
        <dbReference type="SAM" id="MobiDB-lite"/>
    </source>
</evidence>
<sequence>MHRALPGGADGSAARDTSETGVLARAAEPSRPERADPAATSDSATAAASATLAARRSLPRMPPARA</sequence>
<comment type="caution">
    <text evidence="2">The sequence shown here is derived from an EMBL/GenBank/DDBJ whole genome shotgun (WGS) entry which is preliminary data.</text>
</comment>
<feature type="region of interest" description="Disordered" evidence="1">
    <location>
        <begin position="1"/>
        <end position="66"/>
    </location>
</feature>
<name>A0A7W7S440_9ACTN</name>
<dbReference type="RefSeq" id="WP_184759066.1">
    <property type="nucleotide sequence ID" value="NZ_BAABEK010000077.1"/>
</dbReference>
<feature type="compositionally biased region" description="Low complexity" evidence="1">
    <location>
        <begin position="37"/>
        <end position="56"/>
    </location>
</feature>
<proteinExistence type="predicted"/>
<organism evidence="2 3">
    <name type="scientific">Streptosporangium album</name>
    <dbReference type="NCBI Taxonomy" id="47479"/>
    <lineage>
        <taxon>Bacteria</taxon>
        <taxon>Bacillati</taxon>
        <taxon>Actinomycetota</taxon>
        <taxon>Actinomycetes</taxon>
        <taxon>Streptosporangiales</taxon>
        <taxon>Streptosporangiaceae</taxon>
        <taxon>Streptosporangium</taxon>
    </lineage>
</organism>
<dbReference type="EMBL" id="JACHJU010000005">
    <property type="protein sequence ID" value="MBB4943147.1"/>
    <property type="molecule type" value="Genomic_DNA"/>
</dbReference>